<reference evidence="3" key="1">
    <citation type="submission" date="2016-10" db="EMBL/GenBank/DDBJ databases">
        <authorList>
            <person name="Varghese N."/>
        </authorList>
    </citation>
    <scope>NUCLEOTIDE SEQUENCE [LARGE SCALE GENOMIC DNA]</scope>
    <source>
        <strain evidence="3">DSM 17980</strain>
    </source>
</reference>
<dbReference type="Gene3D" id="3.40.50.720">
    <property type="entry name" value="NAD(P)-binding Rossmann-like Domain"/>
    <property type="match status" value="1"/>
</dbReference>
<dbReference type="InterPro" id="IPR036291">
    <property type="entry name" value="NAD(P)-bd_dom_sf"/>
</dbReference>
<accession>A0A1I7KX15</accession>
<proteinExistence type="predicted"/>
<evidence type="ECO:0000313" key="3">
    <source>
        <dbReference type="Proteomes" id="UP000183508"/>
    </source>
</evidence>
<dbReference type="EMBL" id="FPBV01000020">
    <property type="protein sequence ID" value="SFV01970.1"/>
    <property type="molecule type" value="Genomic_DNA"/>
</dbReference>
<dbReference type="AlphaFoldDB" id="A0A1I7KX15"/>
<dbReference type="Gene3D" id="3.30.360.10">
    <property type="entry name" value="Dihydrodipicolinate Reductase, domain 2"/>
    <property type="match status" value="1"/>
</dbReference>
<dbReference type="InterPro" id="IPR055170">
    <property type="entry name" value="GFO_IDH_MocA-like_dom"/>
</dbReference>
<dbReference type="Pfam" id="PF22725">
    <property type="entry name" value="GFO_IDH_MocA_C3"/>
    <property type="match status" value="1"/>
</dbReference>
<dbReference type="InterPro" id="IPR052515">
    <property type="entry name" value="Gfo/Idh/MocA_Oxidoreductase"/>
</dbReference>
<dbReference type="OrthoDB" id="9815825at2"/>
<dbReference type="PANTHER" id="PTHR43249">
    <property type="entry name" value="UDP-N-ACETYL-2-AMINO-2-DEOXY-D-GLUCURONATE OXIDASE"/>
    <property type="match status" value="1"/>
</dbReference>
<dbReference type="RefSeq" id="WP_074955178.1">
    <property type="nucleotide sequence ID" value="NZ_FPBV01000020.1"/>
</dbReference>
<dbReference type="PANTHER" id="PTHR43249:SF1">
    <property type="entry name" value="D-GLUCOSIDE 3-DEHYDROGENASE"/>
    <property type="match status" value="1"/>
</dbReference>
<gene>
    <name evidence="2" type="ORF">SAMN05421543_12060</name>
</gene>
<feature type="domain" description="GFO/IDH/MocA-like oxidoreductase" evidence="1">
    <location>
        <begin position="115"/>
        <end position="224"/>
    </location>
</feature>
<organism evidence="2 3">
    <name type="scientific">Alicyclobacillus macrosporangiidus</name>
    <dbReference type="NCBI Taxonomy" id="392015"/>
    <lineage>
        <taxon>Bacteria</taxon>
        <taxon>Bacillati</taxon>
        <taxon>Bacillota</taxon>
        <taxon>Bacilli</taxon>
        <taxon>Bacillales</taxon>
        <taxon>Alicyclobacillaceae</taxon>
        <taxon>Alicyclobacillus</taxon>
    </lineage>
</organism>
<keyword evidence="3" id="KW-1185">Reference proteome</keyword>
<dbReference type="STRING" id="392015.SAMN05421543_12060"/>
<evidence type="ECO:0000259" key="1">
    <source>
        <dbReference type="Pfam" id="PF22725"/>
    </source>
</evidence>
<dbReference type="SUPFAM" id="SSF55347">
    <property type="entry name" value="Glyceraldehyde-3-phosphate dehydrogenase-like, C-terminal domain"/>
    <property type="match status" value="1"/>
</dbReference>
<protein>
    <submittedName>
        <fullName evidence="2">Predicted dehydrogenase</fullName>
    </submittedName>
</protein>
<dbReference type="SUPFAM" id="SSF51735">
    <property type="entry name" value="NAD(P)-binding Rossmann-fold domains"/>
    <property type="match status" value="1"/>
</dbReference>
<evidence type="ECO:0000313" key="2">
    <source>
        <dbReference type="EMBL" id="SFV01970.1"/>
    </source>
</evidence>
<sequence>MKTLVIGFGSIGQRHCRILLELGCRVAVVSCQDSIPFPVYRTMAEALQEFKPEYVVIANRTSEHCDTLAGLLAIGHDGPILVEKPLFDKPHHLPLHQQKVFVGYNLRFHPVLHQLKQRLRSQSVISVQVYAGQYLPAWRPGDYRDCYSARRAKGGGVLRDLSHELDYTQWLFGTWTRVVAVGGHYSHLEIDSEDAVSLLMSTNDCPIVNIQMNYLDRARRREILINTDAHTYRADLVQNTLQTDDCTETYPCDLDATYLAQHQALLAGDFTTLCSVAEAQETLNLILNAEQSIIEGGWMIR</sequence>
<name>A0A1I7KX15_9BACL</name>
<dbReference type="Proteomes" id="UP000183508">
    <property type="component" value="Unassembled WGS sequence"/>
</dbReference>